<feature type="transmembrane region" description="Helical" evidence="6">
    <location>
        <begin position="218"/>
        <end position="238"/>
    </location>
</feature>
<dbReference type="CDD" id="cd13128">
    <property type="entry name" value="MATE_Wzx_like"/>
    <property type="match status" value="1"/>
</dbReference>
<keyword evidence="4 6" id="KW-1133">Transmembrane helix</keyword>
<comment type="caution">
    <text evidence="7">The sequence shown here is derived from an EMBL/GenBank/DDBJ whole genome shotgun (WGS) entry which is preliminary data.</text>
</comment>
<sequence>MNLERTSLILFVSSVASKILGFVGSVYFARELGPEIIGIFALVQAVIGMLGVPADFGVQGAAEKRITETNNQIEKNRLFTASIVILVVAFIVVVLLLFVFRGFVVQYIGEPLVIELSVILFLTILYQLLTAVLRAEFKIEQTAAIDVVKNTVRVAISIGLILLGYGIYALITGLMASMVIGLGASVLVLGLGIARPERDHFRSLYEFSKYNVILRTSGLIYTWIDTLMIGFFLTQSLVGVYEVAWTLTGVVVLASKAVSQTLFPNFSQFVSNDNLGELERTLPKAISYSLLIPIPAFFGVLLLSQDILSIIYGSAFSAGWLVLILLTGERVIHSVHTVIYKTLLAFDRPDVAFRISGLTMVLNGVLNAILIPQIGIAGAASAFVISYLVNSIIYYYYVSQRVPIALPSREIGWMLLSSIVMSVVVYLIRESYSITTVPELSLIIGIAVIAYCLMMLGNSSIRRRIFSKIDRSFDLQYGRHD</sequence>
<protein>
    <submittedName>
        <fullName evidence="7">Membrane protein involved in the export of O-antigen and teichoic acid</fullName>
    </submittedName>
</protein>
<dbReference type="EMBL" id="AOME01000056">
    <property type="protein sequence ID" value="EMA52237.1"/>
    <property type="molecule type" value="Genomic_DNA"/>
</dbReference>
<dbReference type="PATRIC" id="fig|1227456.3.peg.2381"/>
<evidence type="ECO:0000256" key="2">
    <source>
        <dbReference type="ARBA" id="ARBA00022475"/>
    </source>
</evidence>
<feature type="transmembrane region" description="Helical" evidence="6">
    <location>
        <begin position="376"/>
        <end position="398"/>
    </location>
</feature>
<evidence type="ECO:0000256" key="5">
    <source>
        <dbReference type="ARBA" id="ARBA00023136"/>
    </source>
</evidence>
<feature type="transmembrane region" description="Helical" evidence="6">
    <location>
        <begin position="112"/>
        <end position="133"/>
    </location>
</feature>
<gene>
    <name evidence="7" type="ORF">C450_11716</name>
</gene>
<feature type="transmembrane region" description="Helical" evidence="6">
    <location>
        <begin position="440"/>
        <end position="461"/>
    </location>
</feature>
<evidence type="ECO:0000256" key="6">
    <source>
        <dbReference type="SAM" id="Phobius"/>
    </source>
</evidence>
<feature type="transmembrane region" description="Helical" evidence="6">
    <location>
        <begin position="36"/>
        <end position="58"/>
    </location>
</feature>
<evidence type="ECO:0000256" key="4">
    <source>
        <dbReference type="ARBA" id="ARBA00022989"/>
    </source>
</evidence>
<proteinExistence type="predicted"/>
<evidence type="ECO:0000256" key="1">
    <source>
        <dbReference type="ARBA" id="ARBA00004651"/>
    </source>
</evidence>
<keyword evidence="5 6" id="KW-0472">Membrane</keyword>
<keyword evidence="8" id="KW-1185">Reference proteome</keyword>
<feature type="transmembrane region" description="Helical" evidence="6">
    <location>
        <begin position="7"/>
        <end position="30"/>
    </location>
</feature>
<evidence type="ECO:0000313" key="8">
    <source>
        <dbReference type="Proteomes" id="UP000011625"/>
    </source>
</evidence>
<dbReference type="RefSeq" id="WP_005043546.1">
    <property type="nucleotide sequence ID" value="NZ_AOME01000056.1"/>
</dbReference>
<feature type="transmembrane region" description="Helical" evidence="6">
    <location>
        <begin position="410"/>
        <end position="428"/>
    </location>
</feature>
<keyword evidence="2" id="KW-1003">Cell membrane</keyword>
<dbReference type="InterPro" id="IPR050833">
    <property type="entry name" value="Poly_Biosynth_Transport"/>
</dbReference>
<feature type="transmembrane region" description="Helical" evidence="6">
    <location>
        <begin position="78"/>
        <end position="100"/>
    </location>
</feature>
<dbReference type="STRING" id="1227456.C450_11716"/>
<dbReference type="OrthoDB" id="112053at2157"/>
<dbReference type="Proteomes" id="UP000011625">
    <property type="component" value="Unassembled WGS sequence"/>
</dbReference>
<dbReference type="AlphaFoldDB" id="M0N2R5"/>
<name>M0N2R5_9EURY</name>
<dbReference type="Pfam" id="PF13440">
    <property type="entry name" value="Polysacc_synt_3"/>
    <property type="match status" value="1"/>
</dbReference>
<feature type="transmembrane region" description="Helical" evidence="6">
    <location>
        <begin position="285"/>
        <end position="304"/>
    </location>
</feature>
<evidence type="ECO:0000313" key="7">
    <source>
        <dbReference type="EMBL" id="EMA52237.1"/>
    </source>
</evidence>
<dbReference type="PANTHER" id="PTHR30250">
    <property type="entry name" value="PST FAMILY PREDICTED COLANIC ACID TRANSPORTER"/>
    <property type="match status" value="1"/>
</dbReference>
<feature type="transmembrane region" description="Helical" evidence="6">
    <location>
        <begin position="177"/>
        <end position="194"/>
    </location>
</feature>
<comment type="subcellular location">
    <subcellularLocation>
        <location evidence="1">Cell membrane</location>
        <topology evidence="1">Multi-pass membrane protein</topology>
    </subcellularLocation>
</comment>
<feature type="transmembrane region" description="Helical" evidence="6">
    <location>
        <begin position="310"/>
        <end position="331"/>
    </location>
</feature>
<feature type="transmembrane region" description="Helical" evidence="6">
    <location>
        <begin position="244"/>
        <end position="264"/>
    </location>
</feature>
<organism evidence="7 8">
    <name type="scientific">Halococcus salifodinae DSM 8989</name>
    <dbReference type="NCBI Taxonomy" id="1227456"/>
    <lineage>
        <taxon>Archaea</taxon>
        <taxon>Methanobacteriati</taxon>
        <taxon>Methanobacteriota</taxon>
        <taxon>Stenosarchaea group</taxon>
        <taxon>Halobacteria</taxon>
        <taxon>Halobacteriales</taxon>
        <taxon>Halococcaceae</taxon>
        <taxon>Halococcus</taxon>
    </lineage>
</organism>
<accession>M0N2R5</accession>
<feature type="transmembrane region" description="Helical" evidence="6">
    <location>
        <begin position="154"/>
        <end position="171"/>
    </location>
</feature>
<dbReference type="GO" id="GO:0005886">
    <property type="term" value="C:plasma membrane"/>
    <property type="evidence" value="ECO:0007669"/>
    <property type="project" value="UniProtKB-SubCell"/>
</dbReference>
<evidence type="ECO:0000256" key="3">
    <source>
        <dbReference type="ARBA" id="ARBA00022692"/>
    </source>
</evidence>
<feature type="transmembrane region" description="Helical" evidence="6">
    <location>
        <begin position="351"/>
        <end position="370"/>
    </location>
</feature>
<reference evidence="7 8" key="1">
    <citation type="journal article" date="2014" name="PLoS Genet.">
        <title>Phylogenetically driven sequencing of extremely halophilic archaea reveals strategies for static and dynamic osmo-response.</title>
        <authorList>
            <person name="Becker E.A."/>
            <person name="Seitzer P.M."/>
            <person name="Tritt A."/>
            <person name="Larsen D."/>
            <person name="Krusor M."/>
            <person name="Yao A.I."/>
            <person name="Wu D."/>
            <person name="Madern D."/>
            <person name="Eisen J.A."/>
            <person name="Darling A.E."/>
            <person name="Facciotti M.T."/>
        </authorList>
    </citation>
    <scope>NUCLEOTIDE SEQUENCE [LARGE SCALE GENOMIC DNA]</scope>
    <source>
        <strain evidence="7 8">DSM 8989</strain>
    </source>
</reference>
<keyword evidence="3 6" id="KW-0812">Transmembrane</keyword>
<dbReference type="PANTHER" id="PTHR30250:SF11">
    <property type="entry name" value="O-ANTIGEN TRANSPORTER-RELATED"/>
    <property type="match status" value="1"/>
</dbReference>